<name>A0A644Z3M0_9ZZZZ</name>
<evidence type="ECO:0000256" key="9">
    <source>
        <dbReference type="SAM" id="Phobius"/>
    </source>
</evidence>
<keyword evidence="2" id="KW-0813">Transport</keyword>
<dbReference type="Pfam" id="PF02653">
    <property type="entry name" value="BPD_transp_2"/>
    <property type="match status" value="1"/>
</dbReference>
<gene>
    <name evidence="10" type="primary">livH_43</name>
    <name evidence="10" type="ORF">SDC9_82073</name>
</gene>
<dbReference type="GO" id="GO:0005886">
    <property type="term" value="C:plasma membrane"/>
    <property type="evidence" value="ECO:0007669"/>
    <property type="project" value="UniProtKB-SubCell"/>
</dbReference>
<comment type="caution">
    <text evidence="10">The sequence shown here is derived from an EMBL/GenBank/DDBJ whole genome shotgun (WGS) entry which is preliminary data.</text>
</comment>
<dbReference type="AlphaFoldDB" id="A0A644Z3M0"/>
<comment type="similarity">
    <text evidence="8">Belongs to the binding-protein-dependent transport system permease family. LivHM subfamily.</text>
</comment>
<accession>A0A644Z3M0</accession>
<evidence type="ECO:0000256" key="7">
    <source>
        <dbReference type="ARBA" id="ARBA00023136"/>
    </source>
</evidence>
<organism evidence="10">
    <name type="scientific">bioreactor metagenome</name>
    <dbReference type="NCBI Taxonomy" id="1076179"/>
    <lineage>
        <taxon>unclassified sequences</taxon>
        <taxon>metagenomes</taxon>
        <taxon>ecological metagenomes</taxon>
    </lineage>
</organism>
<comment type="subcellular location">
    <subcellularLocation>
        <location evidence="1">Cell membrane</location>
        <topology evidence="1">Multi-pass membrane protein</topology>
    </subcellularLocation>
</comment>
<dbReference type="PANTHER" id="PTHR11795">
    <property type="entry name" value="BRANCHED-CHAIN AMINO ACID TRANSPORT SYSTEM PERMEASE PROTEIN LIVH"/>
    <property type="match status" value="1"/>
</dbReference>
<sequence>MFLQQVINSLMIGSLYALTAMGATLIYGILGILDIANAGAYLLGAYVGYYVYHATGQLILAFLVAMAAIGLFGVILHRAVYGPILAKPRMLSIIPLVAAVGLFTLSSDAVRLLCGAGTKAYNFRFSTDVIHLGNVSIQTTWVLIFALTALLLAVLWFILNKTKMGLAWRATAEDPAIAKACGVNTNSAMALSYVLGYGFAAAAGIMTGILYNSITPALGEVPSYKMLAIIVLGGLGNPLGTVVAGLIIGFAEVMLSTYTQIPIPKDAIAFVVLIIVLLIKPAGLFGQRNKV</sequence>
<feature type="transmembrane region" description="Helical" evidence="9">
    <location>
        <begin position="226"/>
        <end position="255"/>
    </location>
</feature>
<evidence type="ECO:0000256" key="6">
    <source>
        <dbReference type="ARBA" id="ARBA00022989"/>
    </source>
</evidence>
<keyword evidence="4 9" id="KW-0812">Transmembrane</keyword>
<evidence type="ECO:0000256" key="5">
    <source>
        <dbReference type="ARBA" id="ARBA00022970"/>
    </source>
</evidence>
<dbReference type="EMBL" id="VSSQ01007298">
    <property type="protein sequence ID" value="MPM35480.1"/>
    <property type="molecule type" value="Genomic_DNA"/>
</dbReference>
<dbReference type="GO" id="GO:0022857">
    <property type="term" value="F:transmembrane transporter activity"/>
    <property type="evidence" value="ECO:0007669"/>
    <property type="project" value="InterPro"/>
</dbReference>
<dbReference type="InterPro" id="IPR001851">
    <property type="entry name" value="ABC_transp_permease"/>
</dbReference>
<feature type="transmembrane region" description="Helical" evidence="9">
    <location>
        <begin position="194"/>
        <end position="214"/>
    </location>
</feature>
<dbReference type="InterPro" id="IPR052157">
    <property type="entry name" value="BCAA_transport_permease"/>
</dbReference>
<feature type="transmembrane region" description="Helical" evidence="9">
    <location>
        <begin position="58"/>
        <end position="81"/>
    </location>
</feature>
<evidence type="ECO:0000313" key="10">
    <source>
        <dbReference type="EMBL" id="MPM35480.1"/>
    </source>
</evidence>
<evidence type="ECO:0000256" key="4">
    <source>
        <dbReference type="ARBA" id="ARBA00022692"/>
    </source>
</evidence>
<feature type="transmembrane region" description="Helical" evidence="9">
    <location>
        <begin position="6"/>
        <end position="28"/>
    </location>
</feature>
<reference evidence="10" key="1">
    <citation type="submission" date="2019-08" db="EMBL/GenBank/DDBJ databases">
        <authorList>
            <person name="Kucharzyk K."/>
            <person name="Murdoch R.W."/>
            <person name="Higgins S."/>
            <person name="Loffler F."/>
        </authorList>
    </citation>
    <scope>NUCLEOTIDE SEQUENCE</scope>
</reference>
<evidence type="ECO:0000256" key="2">
    <source>
        <dbReference type="ARBA" id="ARBA00022448"/>
    </source>
</evidence>
<protein>
    <submittedName>
        <fullName evidence="10">High-affinity branched-chain amino acid transport system permease protein LivH</fullName>
    </submittedName>
</protein>
<keyword evidence="3" id="KW-1003">Cell membrane</keyword>
<evidence type="ECO:0000256" key="8">
    <source>
        <dbReference type="ARBA" id="ARBA00037998"/>
    </source>
</evidence>
<evidence type="ECO:0000256" key="1">
    <source>
        <dbReference type="ARBA" id="ARBA00004651"/>
    </source>
</evidence>
<dbReference type="PANTHER" id="PTHR11795:SF445">
    <property type="entry name" value="AMINO ACID ABC TRANSPORTER PERMEASE PROTEIN"/>
    <property type="match status" value="1"/>
</dbReference>
<proteinExistence type="inferred from homology"/>
<feature type="transmembrane region" description="Helical" evidence="9">
    <location>
        <begin position="138"/>
        <end position="159"/>
    </location>
</feature>
<feature type="transmembrane region" description="Helical" evidence="9">
    <location>
        <begin position="93"/>
        <end position="118"/>
    </location>
</feature>
<dbReference type="CDD" id="cd06582">
    <property type="entry name" value="TM_PBP1_LivH_like"/>
    <property type="match status" value="1"/>
</dbReference>
<keyword evidence="7 9" id="KW-0472">Membrane</keyword>
<feature type="transmembrane region" description="Helical" evidence="9">
    <location>
        <begin position="267"/>
        <end position="286"/>
    </location>
</feature>
<keyword evidence="5" id="KW-0029">Amino-acid transport</keyword>
<keyword evidence="6 9" id="KW-1133">Transmembrane helix</keyword>
<evidence type="ECO:0000256" key="3">
    <source>
        <dbReference type="ARBA" id="ARBA00022475"/>
    </source>
</evidence>
<dbReference type="GO" id="GO:0006865">
    <property type="term" value="P:amino acid transport"/>
    <property type="evidence" value="ECO:0007669"/>
    <property type="project" value="UniProtKB-KW"/>
</dbReference>